<evidence type="ECO:0000256" key="1">
    <source>
        <dbReference type="SAM" id="Phobius"/>
    </source>
</evidence>
<feature type="transmembrane region" description="Helical" evidence="1">
    <location>
        <begin position="32"/>
        <end position="51"/>
    </location>
</feature>
<keyword evidence="3" id="KW-1185">Reference proteome</keyword>
<dbReference type="EMBL" id="QENY01000001">
    <property type="protein sequence ID" value="PVX59343.1"/>
    <property type="molecule type" value="Genomic_DNA"/>
</dbReference>
<name>A0A2U0UNY3_9BACT</name>
<keyword evidence="1" id="KW-0812">Transmembrane</keyword>
<evidence type="ECO:0000313" key="3">
    <source>
        <dbReference type="Proteomes" id="UP000245870"/>
    </source>
</evidence>
<sequence length="67" mass="8032">MIILYKVNNSHVYFANIVIFRQKSKFFTKKKTYLLVLFEGFFYFVKSMIIAEKPLLKYIYSTKSMGT</sequence>
<accession>A0A2U0UNY3</accession>
<dbReference type="Proteomes" id="UP000245870">
    <property type="component" value="Unassembled WGS sequence"/>
</dbReference>
<protein>
    <submittedName>
        <fullName evidence="2">Uncharacterized protein</fullName>
    </submittedName>
</protein>
<organism evidence="2 3">
    <name type="scientific">Hallella colorans</name>
    <dbReference type="NCBI Taxonomy" id="1703337"/>
    <lineage>
        <taxon>Bacteria</taxon>
        <taxon>Pseudomonadati</taxon>
        <taxon>Bacteroidota</taxon>
        <taxon>Bacteroidia</taxon>
        <taxon>Bacteroidales</taxon>
        <taxon>Prevotellaceae</taxon>
        <taxon>Hallella</taxon>
    </lineage>
</organism>
<reference evidence="2 3" key="1">
    <citation type="submission" date="2018-05" db="EMBL/GenBank/DDBJ databases">
        <title>Genomic Encyclopedia of Type Strains, Phase IV (KMG-IV): sequencing the most valuable type-strain genomes for metagenomic binning, comparative biology and taxonomic classification.</title>
        <authorList>
            <person name="Goeker M."/>
        </authorList>
    </citation>
    <scope>NUCLEOTIDE SEQUENCE [LARGE SCALE GENOMIC DNA]</scope>
    <source>
        <strain evidence="2 3">DSM 100333</strain>
    </source>
</reference>
<keyword evidence="1" id="KW-1133">Transmembrane helix</keyword>
<comment type="caution">
    <text evidence="2">The sequence shown here is derived from an EMBL/GenBank/DDBJ whole genome shotgun (WGS) entry which is preliminary data.</text>
</comment>
<gene>
    <name evidence="2" type="ORF">C7379_101113</name>
</gene>
<keyword evidence="1" id="KW-0472">Membrane</keyword>
<dbReference type="AlphaFoldDB" id="A0A2U0UNY3"/>
<proteinExistence type="predicted"/>
<evidence type="ECO:0000313" key="2">
    <source>
        <dbReference type="EMBL" id="PVX59343.1"/>
    </source>
</evidence>